<dbReference type="InterPro" id="IPR000640">
    <property type="entry name" value="EFG_V-like"/>
</dbReference>
<dbReference type="GO" id="GO:0003924">
    <property type="term" value="F:GTPase activity"/>
    <property type="evidence" value="ECO:0007669"/>
    <property type="project" value="UniProtKB-ARBA"/>
</dbReference>
<dbReference type="PANTHER" id="PTHR42908">
    <property type="entry name" value="TRANSLATION ELONGATION FACTOR-RELATED"/>
    <property type="match status" value="1"/>
</dbReference>
<comment type="caution">
    <text evidence="2">The sequence shown here is derived from an EMBL/GenBank/DDBJ whole genome shotgun (WGS) entry which is preliminary data.</text>
</comment>
<protein>
    <recommendedName>
        <fullName evidence="1">Elongation factor EFG domain-containing protein</fullName>
    </recommendedName>
</protein>
<dbReference type="Proteomes" id="UP001142055">
    <property type="component" value="Chromosome 2"/>
</dbReference>
<dbReference type="SUPFAM" id="SSF54980">
    <property type="entry name" value="EF-G C-terminal domain-like"/>
    <property type="match status" value="1"/>
</dbReference>
<dbReference type="SMART" id="SM00838">
    <property type="entry name" value="EFG_C"/>
    <property type="match status" value="1"/>
</dbReference>
<dbReference type="PANTHER" id="PTHR42908:SF3">
    <property type="entry name" value="ELONGATION FACTOR-LIKE GTPASE 1"/>
    <property type="match status" value="1"/>
</dbReference>
<evidence type="ECO:0000313" key="2">
    <source>
        <dbReference type="EMBL" id="KAJ6219782.1"/>
    </source>
</evidence>
<dbReference type="GO" id="GO:0043022">
    <property type="term" value="F:ribosome binding"/>
    <property type="evidence" value="ECO:0007669"/>
    <property type="project" value="TreeGrafter"/>
</dbReference>
<keyword evidence="3" id="KW-1185">Reference proteome</keyword>
<reference evidence="2" key="1">
    <citation type="submission" date="2022-12" db="EMBL/GenBank/DDBJ databases">
        <title>Genome assemblies of Blomia tropicalis.</title>
        <authorList>
            <person name="Cui Y."/>
        </authorList>
    </citation>
    <scope>NUCLEOTIDE SEQUENCE</scope>
    <source>
        <tissue evidence="2">Adult mites</tissue>
    </source>
</reference>
<dbReference type="FunFam" id="3.30.70.240:FF:000006">
    <property type="entry name" value="Elongation factor like GTPase 1"/>
    <property type="match status" value="1"/>
</dbReference>
<dbReference type="GO" id="GO:1990904">
    <property type="term" value="C:ribonucleoprotein complex"/>
    <property type="evidence" value="ECO:0007669"/>
    <property type="project" value="TreeGrafter"/>
</dbReference>
<organism evidence="2 3">
    <name type="scientific">Blomia tropicalis</name>
    <name type="common">Mite</name>
    <dbReference type="NCBI Taxonomy" id="40697"/>
    <lineage>
        <taxon>Eukaryota</taxon>
        <taxon>Metazoa</taxon>
        <taxon>Ecdysozoa</taxon>
        <taxon>Arthropoda</taxon>
        <taxon>Chelicerata</taxon>
        <taxon>Arachnida</taxon>
        <taxon>Acari</taxon>
        <taxon>Acariformes</taxon>
        <taxon>Sarcoptiformes</taxon>
        <taxon>Astigmata</taxon>
        <taxon>Glycyphagoidea</taxon>
        <taxon>Echimyopodidae</taxon>
        <taxon>Blomia</taxon>
    </lineage>
</organism>
<dbReference type="Pfam" id="PF00679">
    <property type="entry name" value="EFG_C"/>
    <property type="match status" value="1"/>
</dbReference>
<feature type="domain" description="Elongation factor EFG" evidence="1">
    <location>
        <begin position="1"/>
        <end position="70"/>
    </location>
</feature>
<sequence>MYAVIGRRHGRILHADLQEGSQMFTVTAVLPVVESFDFANEIRKQTSGKANPQLAFSHWEVIDTDPFWVPTTAEEYTHYGEKADTENRALRYMNAVRRRKGLHVEEKIVEHAEKQRTLTKNK</sequence>
<dbReference type="Gene3D" id="3.30.70.240">
    <property type="match status" value="1"/>
</dbReference>
<dbReference type="GO" id="GO:0005829">
    <property type="term" value="C:cytosol"/>
    <property type="evidence" value="ECO:0007669"/>
    <property type="project" value="TreeGrafter"/>
</dbReference>
<accession>A0A9Q0M8Q9</accession>
<evidence type="ECO:0000259" key="1">
    <source>
        <dbReference type="SMART" id="SM00838"/>
    </source>
</evidence>
<proteinExistence type="predicted"/>
<evidence type="ECO:0000313" key="3">
    <source>
        <dbReference type="Proteomes" id="UP001142055"/>
    </source>
</evidence>
<dbReference type="InterPro" id="IPR035647">
    <property type="entry name" value="EFG_III/V"/>
</dbReference>
<dbReference type="OMA" id="SHWETVD"/>
<dbReference type="AlphaFoldDB" id="A0A9Q0M8Q9"/>
<dbReference type="CDD" id="cd04096">
    <property type="entry name" value="eEF2_snRNP_like_C"/>
    <property type="match status" value="1"/>
</dbReference>
<dbReference type="GO" id="GO:0042256">
    <property type="term" value="P:cytosolic ribosome assembly"/>
    <property type="evidence" value="ECO:0007669"/>
    <property type="project" value="TreeGrafter"/>
</dbReference>
<gene>
    <name evidence="2" type="ORF">RDWZM_005594</name>
</gene>
<dbReference type="EMBL" id="JAPWDV010000002">
    <property type="protein sequence ID" value="KAJ6219782.1"/>
    <property type="molecule type" value="Genomic_DNA"/>
</dbReference>
<name>A0A9Q0M8Q9_BLOTA</name>